<dbReference type="NCBIfam" id="NF009079">
    <property type="entry name" value="PRK12414.1"/>
    <property type="match status" value="1"/>
</dbReference>
<comment type="caution">
    <text evidence="8">The sequence shown here is derived from an EMBL/GenBank/DDBJ whole genome shotgun (WGS) entry which is preliminary data.</text>
</comment>
<protein>
    <recommendedName>
        <fullName evidence="6">Aminotransferase</fullName>
        <ecNumber evidence="6">2.6.1.-</ecNumber>
    </recommendedName>
</protein>
<reference evidence="8 9" key="1">
    <citation type="submission" date="2015-11" db="EMBL/GenBank/DDBJ databases">
        <title>Expanding the genomic diversity of Burkholderia species for the development of highly accurate diagnostics.</title>
        <authorList>
            <person name="Sahl J."/>
            <person name="Keim P."/>
            <person name="Wagner D."/>
        </authorList>
    </citation>
    <scope>NUCLEOTIDE SEQUENCE [LARGE SCALE GENOMIC DNA]</scope>
    <source>
        <strain evidence="8 9">TSV85</strain>
    </source>
</reference>
<sequence>MRSSKLPNSGLSIFAVIARQAADYQAINLWQGAPNFAPAPELIRAAAQAMQDGFNQYAPIPGLPALREILAEKTAALYGTHYDADREITVTAGGSEAIYSAISALVSAGDEVIFFEPAFECYEPAIRLQRATPIALKIRLDTLRIDWDEVAASITPRTRMLIVNTPHNPTGAVFDQHDIDRLIAVTRGTDIVILADEVYEHMVYDGRTHHSMSRYPELAERSVVVLSLGKTYSVTGWRVGYCVAPAELTTEIRKVHQYLVFSASAPLQAALARALTRPASYLDLPAFYQRKRDLLTDAMAGSRLEIVPSQGSFFMLARFRGFYDASDQDFVLDVLRRKQVGVIPLSSFYRDGADTGLVRLSFCKDDATLREGGRRLAEL</sequence>
<evidence type="ECO:0000256" key="6">
    <source>
        <dbReference type="RuleBase" id="RU000481"/>
    </source>
</evidence>
<dbReference type="Gene3D" id="3.40.640.10">
    <property type="entry name" value="Type I PLP-dependent aspartate aminotransferase-like (Major domain)"/>
    <property type="match status" value="1"/>
</dbReference>
<keyword evidence="5" id="KW-0663">Pyridoxal phosphate</keyword>
<dbReference type="InterPro" id="IPR015422">
    <property type="entry name" value="PyrdxlP-dep_Trfase_small"/>
</dbReference>
<proteinExistence type="inferred from homology"/>
<evidence type="ECO:0000313" key="8">
    <source>
        <dbReference type="EMBL" id="KVE27987.1"/>
    </source>
</evidence>
<dbReference type="Gene3D" id="3.90.1150.10">
    <property type="entry name" value="Aspartate Aminotransferase, domain 1"/>
    <property type="match status" value="1"/>
</dbReference>
<name>A0A103E423_9BURK</name>
<evidence type="ECO:0000256" key="1">
    <source>
        <dbReference type="ARBA" id="ARBA00001933"/>
    </source>
</evidence>
<dbReference type="SUPFAM" id="SSF53383">
    <property type="entry name" value="PLP-dependent transferases"/>
    <property type="match status" value="1"/>
</dbReference>
<dbReference type="PROSITE" id="PS00105">
    <property type="entry name" value="AA_TRANSFER_CLASS_1"/>
    <property type="match status" value="1"/>
</dbReference>
<dbReference type="CDD" id="cd00609">
    <property type="entry name" value="AAT_like"/>
    <property type="match status" value="1"/>
</dbReference>
<evidence type="ECO:0000256" key="2">
    <source>
        <dbReference type="ARBA" id="ARBA00007441"/>
    </source>
</evidence>
<evidence type="ECO:0000256" key="5">
    <source>
        <dbReference type="ARBA" id="ARBA00022898"/>
    </source>
</evidence>
<keyword evidence="4 6" id="KW-0808">Transferase</keyword>
<evidence type="ECO:0000259" key="7">
    <source>
        <dbReference type="Pfam" id="PF00155"/>
    </source>
</evidence>
<keyword evidence="9" id="KW-1185">Reference proteome</keyword>
<dbReference type="EC" id="2.6.1.-" evidence="6"/>
<dbReference type="InterPro" id="IPR051326">
    <property type="entry name" value="Kynurenine-oxoglutarate_AT"/>
</dbReference>
<dbReference type="RefSeq" id="WP_059515957.1">
    <property type="nucleotide sequence ID" value="NZ_LOWA01000024.1"/>
</dbReference>
<gene>
    <name evidence="8" type="ORF">WS67_10500</name>
</gene>
<comment type="cofactor">
    <cofactor evidence="1 6">
        <name>pyridoxal 5'-phosphate</name>
        <dbReference type="ChEBI" id="CHEBI:597326"/>
    </cofactor>
</comment>
<accession>A0A103E423</accession>
<dbReference type="Pfam" id="PF00155">
    <property type="entry name" value="Aminotran_1_2"/>
    <property type="match status" value="1"/>
</dbReference>
<dbReference type="GO" id="GO:0005737">
    <property type="term" value="C:cytoplasm"/>
    <property type="evidence" value="ECO:0007669"/>
    <property type="project" value="TreeGrafter"/>
</dbReference>
<organism evidence="8 9">
    <name type="scientific">Burkholderia singularis</name>
    <dbReference type="NCBI Taxonomy" id="1503053"/>
    <lineage>
        <taxon>Bacteria</taxon>
        <taxon>Pseudomonadati</taxon>
        <taxon>Pseudomonadota</taxon>
        <taxon>Betaproteobacteria</taxon>
        <taxon>Burkholderiales</taxon>
        <taxon>Burkholderiaceae</taxon>
        <taxon>Burkholderia</taxon>
        <taxon>pseudomallei group</taxon>
    </lineage>
</organism>
<dbReference type="FunFam" id="3.40.640.10:FF:000033">
    <property type="entry name" value="Aspartate aminotransferase"/>
    <property type="match status" value="1"/>
</dbReference>
<dbReference type="AlphaFoldDB" id="A0A103E423"/>
<evidence type="ECO:0000256" key="4">
    <source>
        <dbReference type="ARBA" id="ARBA00022679"/>
    </source>
</evidence>
<evidence type="ECO:0000313" key="9">
    <source>
        <dbReference type="Proteomes" id="UP000062788"/>
    </source>
</evidence>
<keyword evidence="3 6" id="KW-0032">Aminotransferase</keyword>
<dbReference type="GO" id="GO:0016212">
    <property type="term" value="F:kynurenine-oxoglutarate transaminase activity"/>
    <property type="evidence" value="ECO:0007669"/>
    <property type="project" value="TreeGrafter"/>
</dbReference>
<dbReference type="InterPro" id="IPR015424">
    <property type="entry name" value="PyrdxlP-dep_Trfase"/>
</dbReference>
<dbReference type="PANTHER" id="PTHR43807:SF20">
    <property type="entry name" value="FI04487P"/>
    <property type="match status" value="1"/>
</dbReference>
<dbReference type="PANTHER" id="PTHR43807">
    <property type="entry name" value="FI04487P"/>
    <property type="match status" value="1"/>
</dbReference>
<dbReference type="EMBL" id="LOWA01000024">
    <property type="protein sequence ID" value="KVE27987.1"/>
    <property type="molecule type" value="Genomic_DNA"/>
</dbReference>
<comment type="similarity">
    <text evidence="2 6">Belongs to the class-I pyridoxal-phosphate-dependent aminotransferase family.</text>
</comment>
<dbReference type="OrthoDB" id="9803354at2"/>
<dbReference type="InterPro" id="IPR004838">
    <property type="entry name" value="NHTrfase_class1_PyrdxlP-BS"/>
</dbReference>
<dbReference type="Proteomes" id="UP000062788">
    <property type="component" value="Unassembled WGS sequence"/>
</dbReference>
<dbReference type="NCBIfam" id="NF006569">
    <property type="entry name" value="PRK09082.1"/>
    <property type="match status" value="1"/>
</dbReference>
<evidence type="ECO:0000256" key="3">
    <source>
        <dbReference type="ARBA" id="ARBA00022576"/>
    </source>
</evidence>
<dbReference type="InterPro" id="IPR004839">
    <property type="entry name" value="Aminotransferase_I/II_large"/>
</dbReference>
<feature type="domain" description="Aminotransferase class I/classII large" evidence="7">
    <location>
        <begin position="26"/>
        <end position="372"/>
    </location>
</feature>
<dbReference type="GO" id="GO:0030170">
    <property type="term" value="F:pyridoxal phosphate binding"/>
    <property type="evidence" value="ECO:0007669"/>
    <property type="project" value="InterPro"/>
</dbReference>
<dbReference type="InterPro" id="IPR015421">
    <property type="entry name" value="PyrdxlP-dep_Trfase_major"/>
</dbReference>